<comment type="caution">
    <text evidence="3">The sequence shown here is derived from an EMBL/GenBank/DDBJ whole genome shotgun (WGS) entry which is preliminary data.</text>
</comment>
<dbReference type="AlphaFoldDB" id="A0A433QIL1"/>
<dbReference type="GO" id="GO:0019825">
    <property type="term" value="F:oxygen binding"/>
    <property type="evidence" value="ECO:0007669"/>
    <property type="project" value="InterPro"/>
</dbReference>
<dbReference type="Pfam" id="PF11563">
    <property type="entry name" value="Protoglobin"/>
    <property type="match status" value="1"/>
</dbReference>
<keyword evidence="4" id="KW-1185">Reference proteome</keyword>
<evidence type="ECO:0000313" key="3">
    <source>
        <dbReference type="EMBL" id="RUS29391.1"/>
    </source>
</evidence>
<accession>A0A433QIL1</accession>
<dbReference type="EMBL" id="RBNJ01005220">
    <property type="protein sequence ID" value="RUS29391.1"/>
    <property type="molecule type" value="Genomic_DNA"/>
</dbReference>
<evidence type="ECO:0000256" key="1">
    <source>
        <dbReference type="SAM" id="Phobius"/>
    </source>
</evidence>
<name>A0A433QIL1_9FUNG</name>
<gene>
    <name evidence="3" type="ORF">BC938DRAFT_480716</name>
</gene>
<feature type="transmembrane region" description="Helical" evidence="1">
    <location>
        <begin position="266"/>
        <end position="286"/>
    </location>
</feature>
<evidence type="ECO:0000313" key="4">
    <source>
        <dbReference type="Proteomes" id="UP000274822"/>
    </source>
</evidence>
<evidence type="ECO:0000259" key="2">
    <source>
        <dbReference type="Pfam" id="PF11563"/>
    </source>
</evidence>
<proteinExistence type="predicted"/>
<dbReference type="PANTHER" id="PTHR42071:SF1">
    <property type="entry name" value="GLOBIN-SENSOR DOMAIN-CONTAINING PROTEIN"/>
    <property type="match status" value="1"/>
</dbReference>
<dbReference type="Gene3D" id="1.10.490.10">
    <property type="entry name" value="Globins"/>
    <property type="match status" value="1"/>
</dbReference>
<keyword evidence="1" id="KW-0472">Membrane</keyword>
<dbReference type="Proteomes" id="UP000274822">
    <property type="component" value="Unassembled WGS sequence"/>
</dbReference>
<keyword evidence="1" id="KW-1133">Transmembrane helix</keyword>
<sequence length="288" mass="32621">METPAMEHIERERLYSDSTYRLQYVARFVNFKQEDIDAITTVGKQLVPAIDGIVHSVYEKLFQYDITKQHFLHVNEGYTGPVTKQDMVAESLEALSLDNPQIKMRMHFLNKYLNRILTGTYDDRMFKYLDYCAKIHTVRISFHSNPFRMILSSPQASSLLLFLLSLFAHQDTPDKKSKINVDYIHINALMAVVEEVLIGGTLSLNLDKDLEKQALIGFNKLIWIQNDFYAKYYAKESVAFDLAAYDTKNGSSKKPDANVNAFGQSVLPVLLGAAAGILAYVGAAFLKA</sequence>
<keyword evidence="1" id="KW-0812">Transmembrane</keyword>
<protein>
    <submittedName>
        <fullName evidence="3">Protoglobin-domain-containing protein</fullName>
    </submittedName>
</protein>
<dbReference type="InterPro" id="IPR012292">
    <property type="entry name" value="Globin/Proto"/>
</dbReference>
<dbReference type="InterPro" id="IPR044398">
    <property type="entry name" value="Globin-sensor_dom"/>
</dbReference>
<dbReference type="GO" id="GO:0020037">
    <property type="term" value="F:heme binding"/>
    <property type="evidence" value="ECO:0007669"/>
    <property type="project" value="InterPro"/>
</dbReference>
<dbReference type="PANTHER" id="PTHR42071">
    <property type="entry name" value="PROTOGLOBIN DOMAIN-CONTAINING PROTEIN"/>
    <property type="match status" value="1"/>
</dbReference>
<organism evidence="3 4">
    <name type="scientific">Jimgerdemannia flammicorona</name>
    <dbReference type="NCBI Taxonomy" id="994334"/>
    <lineage>
        <taxon>Eukaryota</taxon>
        <taxon>Fungi</taxon>
        <taxon>Fungi incertae sedis</taxon>
        <taxon>Mucoromycota</taxon>
        <taxon>Mucoromycotina</taxon>
        <taxon>Endogonomycetes</taxon>
        <taxon>Endogonales</taxon>
        <taxon>Endogonaceae</taxon>
        <taxon>Jimgerdemannia</taxon>
    </lineage>
</organism>
<reference evidence="3 4" key="1">
    <citation type="journal article" date="2018" name="New Phytol.">
        <title>Phylogenomics of Endogonaceae and evolution of mycorrhizas within Mucoromycota.</title>
        <authorList>
            <person name="Chang Y."/>
            <person name="Desiro A."/>
            <person name="Na H."/>
            <person name="Sandor L."/>
            <person name="Lipzen A."/>
            <person name="Clum A."/>
            <person name="Barry K."/>
            <person name="Grigoriev I.V."/>
            <person name="Martin F.M."/>
            <person name="Stajich J.E."/>
            <person name="Smith M.E."/>
            <person name="Bonito G."/>
            <person name="Spatafora J.W."/>
        </authorList>
    </citation>
    <scope>NUCLEOTIDE SEQUENCE [LARGE SCALE GENOMIC DNA]</scope>
    <source>
        <strain evidence="3 4">AD002</strain>
    </source>
</reference>
<feature type="domain" description="Globin-sensor" evidence="2">
    <location>
        <begin position="20"/>
        <end position="236"/>
    </location>
</feature>